<name>A0AAW3JPA8_9FIRM</name>
<comment type="caution">
    <text evidence="2">The sequence shown here is derived from an EMBL/GenBank/DDBJ whole genome shotgun (WGS) entry which is preliminary data.</text>
</comment>
<dbReference type="Pfam" id="PF22564">
    <property type="entry name" value="HAAS"/>
    <property type="match status" value="1"/>
</dbReference>
<sequence>MTRDEYLGQLSKYLKKLPKADYDDAMEYFTEYFSETDDDEAKKLMEELGTPKEAACDIISNVLDKRIDEKKQADEKKQDDSGKRSVLGILWVAILAICAIPVATPLLISGLVVMFCILLCIVLVLLCVFLVGVCSVIAGLAVIARAVVTIKLSISAALMLLGLGLAAIGVGIIVSVIGVLFSRFLIDITIKFAQKASKRGKK</sequence>
<evidence type="ECO:0000313" key="3">
    <source>
        <dbReference type="Proteomes" id="UP000050833"/>
    </source>
</evidence>
<evidence type="ECO:0008006" key="4">
    <source>
        <dbReference type="Google" id="ProtNLM"/>
    </source>
</evidence>
<feature type="transmembrane region" description="Helical" evidence="1">
    <location>
        <begin position="156"/>
        <end position="181"/>
    </location>
</feature>
<organism evidence="2 3">
    <name type="scientific">Butyribacter intestini</name>
    <dbReference type="NCBI Taxonomy" id="1703332"/>
    <lineage>
        <taxon>Bacteria</taxon>
        <taxon>Bacillati</taxon>
        <taxon>Bacillota</taxon>
        <taxon>Clostridia</taxon>
        <taxon>Lachnospirales</taxon>
        <taxon>Lachnospiraceae</taxon>
        <taxon>Butyribacter</taxon>
    </lineage>
</organism>
<gene>
    <name evidence="2" type="ORF">APZ18_08215</name>
</gene>
<feature type="transmembrane region" description="Helical" evidence="1">
    <location>
        <begin position="86"/>
        <end position="106"/>
    </location>
</feature>
<dbReference type="AlphaFoldDB" id="A0AAW3JPA8"/>
<feature type="transmembrane region" description="Helical" evidence="1">
    <location>
        <begin position="112"/>
        <end position="144"/>
    </location>
</feature>
<dbReference type="EMBL" id="LLKB01000005">
    <property type="protein sequence ID" value="KQC84707.1"/>
    <property type="molecule type" value="Genomic_DNA"/>
</dbReference>
<evidence type="ECO:0000256" key="1">
    <source>
        <dbReference type="SAM" id="Phobius"/>
    </source>
</evidence>
<dbReference type="RefSeq" id="WP_055943696.1">
    <property type="nucleotide sequence ID" value="NZ_JAQDCV010000002.1"/>
</dbReference>
<keyword evidence="1" id="KW-0472">Membrane</keyword>
<keyword evidence="1" id="KW-1133">Transmembrane helix</keyword>
<evidence type="ECO:0000313" key="2">
    <source>
        <dbReference type="EMBL" id="KQC84707.1"/>
    </source>
</evidence>
<keyword evidence="3" id="KW-1185">Reference proteome</keyword>
<keyword evidence="1" id="KW-0812">Transmembrane</keyword>
<accession>A0AAW3JPA8</accession>
<protein>
    <recommendedName>
        <fullName evidence="4">DUF1700 domain-containing protein</fullName>
    </recommendedName>
</protein>
<reference evidence="2 3" key="1">
    <citation type="submission" date="2015-10" db="EMBL/GenBank/DDBJ databases">
        <title>Butyribacter intestini gen. nov., sp. nov., a butyric acid-producing bacterium of the family Lachnospiraceae isolated from the human faeces.</title>
        <authorList>
            <person name="Zou Y."/>
            <person name="Xue W."/>
            <person name="Luo G."/>
            <person name="Lv M."/>
        </authorList>
    </citation>
    <scope>NUCLEOTIDE SEQUENCE [LARGE SCALE GENOMIC DNA]</scope>
    <source>
        <strain evidence="2 3">TF01-11</strain>
    </source>
</reference>
<proteinExistence type="predicted"/>
<dbReference type="Proteomes" id="UP000050833">
    <property type="component" value="Unassembled WGS sequence"/>
</dbReference>